<accession>A0ABU7X1K2</accession>
<proteinExistence type="predicted"/>
<dbReference type="Proteomes" id="UP001348265">
    <property type="component" value="Unassembled WGS sequence"/>
</dbReference>
<keyword evidence="2" id="KW-1185">Reference proteome</keyword>
<comment type="caution">
    <text evidence="1">The sequence shown here is derived from an EMBL/GenBank/DDBJ whole genome shotgun (WGS) entry which is preliminary data.</text>
</comment>
<evidence type="ECO:0000313" key="1">
    <source>
        <dbReference type="EMBL" id="MEF3117610.1"/>
    </source>
</evidence>
<sequence length="62" mass="6743">MPDQATHTVRTVLKRFPAAGPYGSWPADEYAAQKQAQGQPARVVMDLHADDFLVIADSPAPH</sequence>
<name>A0ABU7X1K2_9ACTN</name>
<organism evidence="1 2">
    <name type="scientific">Streptomyces chrestomyceticus</name>
    <dbReference type="NCBI Taxonomy" id="68185"/>
    <lineage>
        <taxon>Bacteria</taxon>
        <taxon>Bacillati</taxon>
        <taxon>Actinomycetota</taxon>
        <taxon>Actinomycetes</taxon>
        <taxon>Kitasatosporales</taxon>
        <taxon>Streptomycetaceae</taxon>
        <taxon>Streptomyces</taxon>
    </lineage>
</organism>
<protein>
    <submittedName>
        <fullName evidence="1">Uncharacterized protein</fullName>
    </submittedName>
</protein>
<gene>
    <name evidence="1" type="ORF">RB636_31005</name>
</gene>
<evidence type="ECO:0000313" key="2">
    <source>
        <dbReference type="Proteomes" id="UP001348265"/>
    </source>
</evidence>
<dbReference type="RefSeq" id="WP_331788983.1">
    <property type="nucleotide sequence ID" value="NZ_JAVFKM010000020.1"/>
</dbReference>
<dbReference type="EMBL" id="JAVFKM010000020">
    <property type="protein sequence ID" value="MEF3117610.1"/>
    <property type="molecule type" value="Genomic_DNA"/>
</dbReference>
<reference evidence="1 2" key="1">
    <citation type="submission" date="2023-08" db="EMBL/GenBank/DDBJ databases">
        <authorList>
            <person name="Sharma P."/>
            <person name="Verma V."/>
            <person name="Mohan M.K."/>
            <person name="Dubey A.K."/>
        </authorList>
    </citation>
    <scope>NUCLEOTIDE SEQUENCE [LARGE SCALE GENOMIC DNA]</scope>
    <source>
        <strain evidence="1 2">ADP4</strain>
    </source>
</reference>